<accession>A0A376CJ53</accession>
<protein>
    <submittedName>
        <fullName evidence="1">Uncharacterized protein</fullName>
    </submittedName>
</protein>
<dbReference type="OrthoDB" id="4417635at2"/>
<organism evidence="1 2">
    <name type="scientific">Corynebacterium pilosum</name>
    <dbReference type="NCBI Taxonomy" id="35756"/>
    <lineage>
        <taxon>Bacteria</taxon>
        <taxon>Bacillati</taxon>
        <taxon>Actinomycetota</taxon>
        <taxon>Actinomycetes</taxon>
        <taxon>Mycobacteriales</taxon>
        <taxon>Corynebacteriaceae</taxon>
        <taxon>Corynebacterium</taxon>
    </lineage>
</organism>
<reference evidence="1 2" key="1">
    <citation type="submission" date="2018-06" db="EMBL/GenBank/DDBJ databases">
        <authorList>
            <consortium name="Pathogen Informatics"/>
            <person name="Doyle S."/>
        </authorList>
    </citation>
    <scope>NUCLEOTIDE SEQUENCE [LARGE SCALE GENOMIC DNA]</scope>
    <source>
        <strain evidence="1 2">NCTC11862</strain>
    </source>
</reference>
<evidence type="ECO:0000313" key="1">
    <source>
        <dbReference type="EMBL" id="STC68510.1"/>
    </source>
</evidence>
<keyword evidence="2" id="KW-1185">Reference proteome</keyword>
<dbReference type="STRING" id="35756.GCA_001044155_01543"/>
<dbReference type="Proteomes" id="UP000254467">
    <property type="component" value="Unassembled WGS sequence"/>
</dbReference>
<proteinExistence type="predicted"/>
<evidence type="ECO:0000313" key="2">
    <source>
        <dbReference type="Proteomes" id="UP000254467"/>
    </source>
</evidence>
<gene>
    <name evidence="1" type="ORF">NCTC11862_00267</name>
</gene>
<dbReference type="AlphaFoldDB" id="A0A376CJ53"/>
<name>A0A376CJ53_9CORY</name>
<sequence>MTTTLAAPAPARITDEAEHHYAAQQRTYVLQITGMPVHLRGTVENLMADYLPPAEIENTPGIDIWDITWFTRWQRDTTTFGARGLRCREVITAPEASEFTAALEQLAHDYGFRASVVEA</sequence>
<dbReference type="RefSeq" id="WP_018580691.1">
    <property type="nucleotide sequence ID" value="NZ_LDYD01000006.1"/>
</dbReference>
<dbReference type="EMBL" id="UFXQ01000001">
    <property type="protein sequence ID" value="STC68510.1"/>
    <property type="molecule type" value="Genomic_DNA"/>
</dbReference>